<gene>
    <name evidence="1" type="ORF">PR048_010950</name>
</gene>
<reference evidence="1 2" key="1">
    <citation type="submission" date="2023-02" db="EMBL/GenBank/DDBJ databases">
        <title>LHISI_Scaffold_Assembly.</title>
        <authorList>
            <person name="Stuart O.P."/>
            <person name="Cleave R."/>
            <person name="Magrath M.J.L."/>
            <person name="Mikheyev A.S."/>
        </authorList>
    </citation>
    <scope>NUCLEOTIDE SEQUENCE [LARGE SCALE GENOMIC DNA]</scope>
    <source>
        <strain evidence="1">Daus_M_001</strain>
        <tissue evidence="1">Leg muscle</tissue>
    </source>
</reference>
<sequence length="106" mass="12174">MECHNFLMEIVKKLQNKCPLQYSGISIVWIERTVVLQTIICQNVTSVGGVTNDLIVSAAGAWHNWKSFVEEQGCKKETEQQNLKRKCFANKIYMLKGKKKKDLKLT</sequence>
<comment type="caution">
    <text evidence="1">The sequence shown here is derived from an EMBL/GenBank/DDBJ whole genome shotgun (WGS) entry which is preliminary data.</text>
</comment>
<organism evidence="1 2">
    <name type="scientific">Dryococelus australis</name>
    <dbReference type="NCBI Taxonomy" id="614101"/>
    <lineage>
        <taxon>Eukaryota</taxon>
        <taxon>Metazoa</taxon>
        <taxon>Ecdysozoa</taxon>
        <taxon>Arthropoda</taxon>
        <taxon>Hexapoda</taxon>
        <taxon>Insecta</taxon>
        <taxon>Pterygota</taxon>
        <taxon>Neoptera</taxon>
        <taxon>Polyneoptera</taxon>
        <taxon>Phasmatodea</taxon>
        <taxon>Verophasmatodea</taxon>
        <taxon>Anareolatae</taxon>
        <taxon>Phasmatidae</taxon>
        <taxon>Eurycanthinae</taxon>
        <taxon>Dryococelus</taxon>
    </lineage>
</organism>
<accession>A0ABQ9HKQ3</accession>
<keyword evidence="2" id="KW-1185">Reference proteome</keyword>
<evidence type="ECO:0000313" key="2">
    <source>
        <dbReference type="Proteomes" id="UP001159363"/>
    </source>
</evidence>
<evidence type="ECO:0000313" key="1">
    <source>
        <dbReference type="EMBL" id="KAJ8884754.1"/>
    </source>
</evidence>
<dbReference type="EMBL" id="JARBHB010000004">
    <property type="protein sequence ID" value="KAJ8884754.1"/>
    <property type="molecule type" value="Genomic_DNA"/>
</dbReference>
<name>A0ABQ9HKQ3_9NEOP</name>
<dbReference type="Proteomes" id="UP001159363">
    <property type="component" value="Chromosome X"/>
</dbReference>
<protein>
    <submittedName>
        <fullName evidence="1">Uncharacterized protein</fullName>
    </submittedName>
</protein>
<proteinExistence type="predicted"/>